<keyword evidence="3 7" id="KW-0813">Transport</keyword>
<dbReference type="EMBL" id="SKBQ01000035">
    <property type="protein sequence ID" value="TPX13309.1"/>
    <property type="molecule type" value="Genomic_DNA"/>
</dbReference>
<dbReference type="GO" id="GO:0005351">
    <property type="term" value="F:carbohydrate:proton symporter activity"/>
    <property type="evidence" value="ECO:0007669"/>
    <property type="project" value="TreeGrafter"/>
</dbReference>
<dbReference type="Proteomes" id="UP000319257">
    <property type="component" value="Unassembled WGS sequence"/>
</dbReference>
<dbReference type="InParanoid" id="A0A507B7C2"/>
<evidence type="ECO:0000313" key="11">
    <source>
        <dbReference type="EMBL" id="TPX13309.1"/>
    </source>
</evidence>
<gene>
    <name evidence="11" type="ORF">E0L32_006282</name>
</gene>
<feature type="transmembrane region" description="Helical" evidence="9">
    <location>
        <begin position="81"/>
        <end position="102"/>
    </location>
</feature>
<feature type="transmembrane region" description="Helical" evidence="9">
    <location>
        <begin position="461"/>
        <end position="480"/>
    </location>
</feature>
<feature type="transmembrane region" description="Helical" evidence="9">
    <location>
        <begin position="361"/>
        <end position="384"/>
    </location>
</feature>
<dbReference type="InterPro" id="IPR005828">
    <property type="entry name" value="MFS_sugar_transport-like"/>
</dbReference>
<organism evidence="11 12">
    <name type="scientific">Thyridium curvatum</name>
    <dbReference type="NCBI Taxonomy" id="1093900"/>
    <lineage>
        <taxon>Eukaryota</taxon>
        <taxon>Fungi</taxon>
        <taxon>Dikarya</taxon>
        <taxon>Ascomycota</taxon>
        <taxon>Pezizomycotina</taxon>
        <taxon>Sordariomycetes</taxon>
        <taxon>Sordariomycetidae</taxon>
        <taxon>Thyridiales</taxon>
        <taxon>Thyridiaceae</taxon>
        <taxon>Thyridium</taxon>
    </lineage>
</organism>
<dbReference type="InterPro" id="IPR036259">
    <property type="entry name" value="MFS_trans_sf"/>
</dbReference>
<keyword evidence="6 9" id="KW-0472">Membrane</keyword>
<dbReference type="OrthoDB" id="6133115at2759"/>
<feature type="transmembrane region" description="Helical" evidence="9">
    <location>
        <begin position="295"/>
        <end position="317"/>
    </location>
</feature>
<dbReference type="Pfam" id="PF00083">
    <property type="entry name" value="Sugar_tr"/>
    <property type="match status" value="1"/>
</dbReference>
<dbReference type="InterPro" id="IPR050360">
    <property type="entry name" value="MFS_Sugar_Transporters"/>
</dbReference>
<dbReference type="GO" id="GO:0016020">
    <property type="term" value="C:membrane"/>
    <property type="evidence" value="ECO:0007669"/>
    <property type="project" value="UniProtKB-SubCell"/>
</dbReference>
<feature type="transmembrane region" description="Helical" evidence="9">
    <location>
        <begin position="172"/>
        <end position="195"/>
    </location>
</feature>
<dbReference type="InterPro" id="IPR003663">
    <property type="entry name" value="Sugar/inositol_transpt"/>
</dbReference>
<protein>
    <recommendedName>
        <fullName evidence="10">Major facilitator superfamily (MFS) profile domain-containing protein</fullName>
    </recommendedName>
</protein>
<keyword evidence="4 9" id="KW-0812">Transmembrane</keyword>
<dbReference type="NCBIfam" id="TIGR00879">
    <property type="entry name" value="SP"/>
    <property type="match status" value="1"/>
</dbReference>
<dbReference type="RefSeq" id="XP_030995020.1">
    <property type="nucleotide sequence ID" value="XM_031140897.1"/>
</dbReference>
<dbReference type="PANTHER" id="PTHR48022:SF3">
    <property type="entry name" value="HEXOSE TRANSPORTER PROTEIN (AFU_ORTHOLOGUE AFUA_8G04480)-RELATED"/>
    <property type="match status" value="1"/>
</dbReference>
<reference evidence="11 12" key="1">
    <citation type="submission" date="2019-06" db="EMBL/GenBank/DDBJ databases">
        <title>Draft genome sequence of the filamentous fungus Phialemoniopsis curvata isolated from diesel fuel.</title>
        <authorList>
            <person name="Varaljay V.A."/>
            <person name="Lyon W.J."/>
            <person name="Crouch A.L."/>
            <person name="Drake C.E."/>
            <person name="Hollomon J.M."/>
            <person name="Nadeau L.J."/>
            <person name="Nunn H.S."/>
            <person name="Stevenson B.S."/>
            <person name="Bojanowski C.L."/>
            <person name="Crookes-Goodson W.J."/>
        </authorList>
    </citation>
    <scope>NUCLEOTIDE SEQUENCE [LARGE SCALE GENOMIC DNA]</scope>
    <source>
        <strain evidence="11 12">D216</strain>
    </source>
</reference>
<feature type="transmembrane region" description="Helical" evidence="9">
    <location>
        <begin position="138"/>
        <end position="160"/>
    </location>
</feature>
<evidence type="ECO:0000256" key="7">
    <source>
        <dbReference type="RuleBase" id="RU003346"/>
    </source>
</evidence>
<evidence type="ECO:0000256" key="9">
    <source>
        <dbReference type="SAM" id="Phobius"/>
    </source>
</evidence>
<evidence type="ECO:0000256" key="4">
    <source>
        <dbReference type="ARBA" id="ARBA00022692"/>
    </source>
</evidence>
<feature type="transmembrane region" description="Helical" evidence="9">
    <location>
        <begin position="42"/>
        <end position="61"/>
    </location>
</feature>
<feature type="transmembrane region" description="Helical" evidence="9">
    <location>
        <begin position="432"/>
        <end position="449"/>
    </location>
</feature>
<keyword evidence="5 9" id="KW-1133">Transmembrane helix</keyword>
<comment type="similarity">
    <text evidence="2 7">Belongs to the major facilitator superfamily. Sugar transporter (TC 2.A.1.1) family.</text>
</comment>
<evidence type="ECO:0000256" key="2">
    <source>
        <dbReference type="ARBA" id="ARBA00010992"/>
    </source>
</evidence>
<proteinExistence type="inferred from homology"/>
<dbReference type="PROSITE" id="PS00216">
    <property type="entry name" value="SUGAR_TRANSPORT_1"/>
    <property type="match status" value="1"/>
</dbReference>
<keyword evidence="12" id="KW-1185">Reference proteome</keyword>
<evidence type="ECO:0000256" key="6">
    <source>
        <dbReference type="ARBA" id="ARBA00023136"/>
    </source>
</evidence>
<comment type="subcellular location">
    <subcellularLocation>
        <location evidence="1">Membrane</location>
        <topology evidence="1">Multi-pass membrane protein</topology>
    </subcellularLocation>
</comment>
<feature type="transmembrane region" description="Helical" evidence="9">
    <location>
        <begin position="396"/>
        <end position="420"/>
    </location>
</feature>
<dbReference type="AlphaFoldDB" id="A0A507B7C2"/>
<dbReference type="SUPFAM" id="SSF103473">
    <property type="entry name" value="MFS general substrate transporter"/>
    <property type="match status" value="1"/>
</dbReference>
<feature type="domain" description="Major facilitator superfamily (MFS) profile" evidence="10">
    <location>
        <begin position="45"/>
        <end position="484"/>
    </location>
</feature>
<dbReference type="PRINTS" id="PR00171">
    <property type="entry name" value="SUGRTRNSPORT"/>
</dbReference>
<dbReference type="PANTHER" id="PTHR48022">
    <property type="entry name" value="PLASTIDIC GLUCOSE TRANSPORTER 4"/>
    <property type="match status" value="1"/>
</dbReference>
<evidence type="ECO:0000256" key="8">
    <source>
        <dbReference type="SAM" id="MobiDB-lite"/>
    </source>
</evidence>
<dbReference type="FunFam" id="1.20.1250.20:FF:000117">
    <property type="entry name" value="MFS hexose transporter"/>
    <property type="match status" value="1"/>
</dbReference>
<evidence type="ECO:0000256" key="1">
    <source>
        <dbReference type="ARBA" id="ARBA00004141"/>
    </source>
</evidence>
<name>A0A507B7C2_9PEZI</name>
<accession>A0A507B7C2</accession>
<feature type="transmembrane region" description="Helical" evidence="9">
    <location>
        <begin position="201"/>
        <end position="224"/>
    </location>
</feature>
<evidence type="ECO:0000256" key="3">
    <source>
        <dbReference type="ARBA" id="ARBA00022448"/>
    </source>
</evidence>
<dbReference type="PROSITE" id="PS50850">
    <property type="entry name" value="MFS"/>
    <property type="match status" value="1"/>
</dbReference>
<comment type="caution">
    <text evidence="11">The sequence shown here is derived from an EMBL/GenBank/DDBJ whole genome shotgun (WGS) entry which is preliminary data.</text>
</comment>
<feature type="transmembrane region" description="Helical" evidence="9">
    <location>
        <begin position="114"/>
        <end position="132"/>
    </location>
</feature>
<dbReference type="InterPro" id="IPR005829">
    <property type="entry name" value="Sugar_transporter_CS"/>
</dbReference>
<evidence type="ECO:0000259" key="10">
    <source>
        <dbReference type="PROSITE" id="PS50850"/>
    </source>
</evidence>
<feature type="region of interest" description="Disordered" evidence="8">
    <location>
        <begin position="502"/>
        <end position="529"/>
    </location>
</feature>
<dbReference type="InterPro" id="IPR020846">
    <property type="entry name" value="MFS_dom"/>
</dbReference>
<dbReference type="GeneID" id="41973729"/>
<dbReference type="Gene3D" id="1.20.1250.20">
    <property type="entry name" value="MFS general substrate transporter like domains"/>
    <property type="match status" value="1"/>
</dbReference>
<evidence type="ECO:0000313" key="12">
    <source>
        <dbReference type="Proteomes" id="UP000319257"/>
    </source>
</evidence>
<sequence>MGVLNRKKGPSKGVEATVGPALTAVLPDEPRPWYRVPHLLKLNLLLLVPLVSSGAIGYDGSMMNGLQTLPQWQTYFGRPQGALLGAMNSVYPAGKFFALFLVTWIADRFGRKRAIFIGVVTCIAFCIMQGLAKNIETFIAARAVLGFFTSFLAQPSPILITELAYPTHRGKLTALYQTSFYLGAIIAAWCTYGTFKISSDWSWRIPSLLQGALPLLQLCFIWFLPESPRWLVKHGRHSQARKILVDYHAGGDESSPLVDFEMNEIEVALTMEADVMSQNSWLDLVRTPANRKRTLIAVCVGWFAQWNGVNIISYYLFLVLKTIGITQPKDQTLINGLMQITNWLSAVFVGALMVDRVGRRTLFLVSTGGLCFSYCIWTGLTASFVQTHNEATGRAVVAFIFIAYFSYAIAWAPLLAAYTVEIFPYTLRSRGVSVMYLSTFAGLVVGNQVNPIAMQNIGWKYYIFFCCLLAVIFAIIYFLFPETKGYTLEEIREVFEGPAHGKLDDLETARPETQSGKKDEGKAIQHAEK</sequence>
<evidence type="ECO:0000256" key="5">
    <source>
        <dbReference type="ARBA" id="ARBA00022989"/>
    </source>
</evidence>
<feature type="transmembrane region" description="Helical" evidence="9">
    <location>
        <begin position="337"/>
        <end position="354"/>
    </location>
</feature>